<evidence type="ECO:0000313" key="3">
    <source>
        <dbReference type="EMBL" id="MCE7510370.1"/>
    </source>
</evidence>
<comment type="caution">
    <text evidence="3">The sequence shown here is derived from an EMBL/GenBank/DDBJ whole genome shotgun (WGS) entry which is preliminary data.</text>
</comment>
<evidence type="ECO:0000259" key="1">
    <source>
        <dbReference type="Pfam" id="PF00501"/>
    </source>
</evidence>
<proteinExistence type="predicted"/>
<dbReference type="AlphaFoldDB" id="A0A9Q3W7I3"/>
<dbReference type="GO" id="GO:0016405">
    <property type="term" value="F:CoA-ligase activity"/>
    <property type="evidence" value="ECO:0007669"/>
    <property type="project" value="TreeGrafter"/>
</dbReference>
<dbReference type="InterPro" id="IPR025110">
    <property type="entry name" value="AMP-bd_C"/>
</dbReference>
<accession>A0A9Q3W7I3</accession>
<feature type="domain" description="AMP-binding enzyme C-terminal" evidence="2">
    <location>
        <begin position="501"/>
        <end position="576"/>
    </location>
</feature>
<name>A0A9Q3W7I3_9GAMM</name>
<sequence>MSAIAQLKAMPEARAALREILGQFGWGALAIGGVRAAWRSRLKRQELPRQFLLALWEHWGDREAIVDGDRRVTFGQFRDRVLRLTNGLHRLGIGEGEAVAEVMHNGAPWFELMLACTLRDNPMPMLNWHLQPKELAECINKASPKALVLGGAFVEPVQSVRDQLTTVEHFIVVDADELPEGMIAYESLIRDSRSILPSGKLGMAPKTYSGGTTGTPKYINIDRDRLTSDSAEARRGASKEEVTRLGLMQISAFHFYKIGKIRDPISNNIRTLIPGPLYHAGVQIAVLPFFLGGTAVPMSKFDPELMLKLIQDERINWTFVAPTMLERILALPEALKSQYDLSSMRVIICAAAPCPPKVKREINTLFRRQGASDDVFHEYYGASESGLISVLASEDYQENPKRYDSVGKLRAAECRIYDEETGTWTPPGKEGKVLVRSPMALALNYVGLSEEKMKENYIGVEGKLWYDDGLIGYVDEDGFLYLTSRIKEMIISGGVNLFPNEIETVIKRHPAVLDVAVVRAPDKDLGEVPAAVIELKEHQQATRKEIIEHCKTEGLYGFKLPKIVDFGELPRNLAGKLPKKQLEEKYWKGVARHG</sequence>
<dbReference type="PANTHER" id="PTHR24096">
    <property type="entry name" value="LONG-CHAIN-FATTY-ACID--COA LIGASE"/>
    <property type="match status" value="1"/>
</dbReference>
<dbReference type="Proteomes" id="UP001107961">
    <property type="component" value="Unassembled WGS sequence"/>
</dbReference>
<evidence type="ECO:0000259" key="2">
    <source>
        <dbReference type="Pfam" id="PF13193"/>
    </source>
</evidence>
<organism evidence="3 4">
    <name type="scientific">Alloalcanivorax xenomutans</name>
    <dbReference type="NCBI Taxonomy" id="1094342"/>
    <lineage>
        <taxon>Bacteria</taxon>
        <taxon>Pseudomonadati</taxon>
        <taxon>Pseudomonadota</taxon>
        <taxon>Gammaproteobacteria</taxon>
        <taxon>Oceanospirillales</taxon>
        <taxon>Alcanivoracaceae</taxon>
        <taxon>Alloalcanivorax</taxon>
    </lineage>
</organism>
<dbReference type="Pfam" id="PF13193">
    <property type="entry name" value="AMP-binding_C"/>
    <property type="match status" value="1"/>
</dbReference>
<reference evidence="3" key="1">
    <citation type="submission" date="2022-01" db="EMBL/GenBank/DDBJ databases">
        <authorList>
            <person name="Karlyshev A.V."/>
            <person name="Jaspars M."/>
        </authorList>
    </citation>
    <scope>NUCLEOTIDE SEQUENCE</scope>
    <source>
        <strain evidence="3">AGSA3-2</strain>
    </source>
</reference>
<dbReference type="SUPFAM" id="SSF56801">
    <property type="entry name" value="Acetyl-CoA synthetase-like"/>
    <property type="match status" value="1"/>
</dbReference>
<evidence type="ECO:0000313" key="4">
    <source>
        <dbReference type="Proteomes" id="UP001107961"/>
    </source>
</evidence>
<dbReference type="PANTHER" id="PTHR24096:SF267">
    <property type="entry name" value="MALONATE--COA LIGASE ACSF3, MITOCHONDRIAL"/>
    <property type="match status" value="1"/>
</dbReference>
<dbReference type="Gene3D" id="3.40.50.12780">
    <property type="entry name" value="N-terminal domain of ligase-like"/>
    <property type="match status" value="1"/>
</dbReference>
<feature type="domain" description="AMP-dependent synthetase/ligase" evidence="1">
    <location>
        <begin position="57"/>
        <end position="442"/>
    </location>
</feature>
<dbReference type="RefSeq" id="WP_142949003.1">
    <property type="nucleotide sequence ID" value="NZ_JAJVKT010000023.1"/>
</dbReference>
<dbReference type="EMBL" id="JAJVKT010000023">
    <property type="protein sequence ID" value="MCE7510370.1"/>
    <property type="molecule type" value="Genomic_DNA"/>
</dbReference>
<keyword evidence="4" id="KW-1185">Reference proteome</keyword>
<dbReference type="InterPro" id="IPR045851">
    <property type="entry name" value="AMP-bd_C_sf"/>
</dbReference>
<gene>
    <name evidence="3" type="ORF">LZG35_17160</name>
</gene>
<dbReference type="InterPro" id="IPR000873">
    <property type="entry name" value="AMP-dep_synth/lig_dom"/>
</dbReference>
<dbReference type="InterPro" id="IPR042099">
    <property type="entry name" value="ANL_N_sf"/>
</dbReference>
<protein>
    <submittedName>
        <fullName evidence="3">AMP-binding protein</fullName>
    </submittedName>
</protein>
<dbReference type="Gene3D" id="3.30.300.30">
    <property type="match status" value="1"/>
</dbReference>
<dbReference type="Pfam" id="PF00501">
    <property type="entry name" value="AMP-binding"/>
    <property type="match status" value="1"/>
</dbReference>